<dbReference type="PROSITE" id="PS50994">
    <property type="entry name" value="INTEGRASE"/>
    <property type="match status" value="1"/>
</dbReference>
<name>A0ABR7QW69_9GAMM</name>
<keyword evidence="3" id="KW-1185">Reference proteome</keyword>
<gene>
    <name evidence="2" type="ORF">FcAc13_03390</name>
</gene>
<proteinExistence type="predicted"/>
<evidence type="ECO:0000313" key="3">
    <source>
        <dbReference type="Proteomes" id="UP000651208"/>
    </source>
</evidence>
<dbReference type="Pfam" id="PF00665">
    <property type="entry name" value="rve"/>
    <property type="match status" value="1"/>
</dbReference>
<feature type="domain" description="Integrase catalytic" evidence="1">
    <location>
        <begin position="52"/>
        <end position="148"/>
    </location>
</feature>
<evidence type="ECO:0000313" key="2">
    <source>
        <dbReference type="EMBL" id="MBC9130350.1"/>
    </source>
</evidence>
<dbReference type="Proteomes" id="UP000651208">
    <property type="component" value="Unassembled WGS sequence"/>
</dbReference>
<accession>A0ABR7QW69</accession>
<dbReference type="SUPFAM" id="SSF53098">
    <property type="entry name" value="Ribonuclease H-like"/>
    <property type="match status" value="1"/>
</dbReference>
<dbReference type="EMBL" id="JABURY010000006">
    <property type="protein sequence ID" value="MBC9130350.1"/>
    <property type="molecule type" value="Genomic_DNA"/>
</dbReference>
<evidence type="ECO:0000259" key="1">
    <source>
        <dbReference type="PROSITE" id="PS50994"/>
    </source>
</evidence>
<protein>
    <submittedName>
        <fullName evidence="2">DDE-type integrase/transposase/recombinase</fullName>
    </submittedName>
</protein>
<sequence length="148" mass="17198">MLVELIKKGVKLGLDKVRRLMKKLGLVAKRPRQQVYPRGGKSSILASNHLNRQFNPATINRYWSGDITYIRTRQGRLYLAVIMDLCSRRIIVWAFSDKPNINFTVKALNMAIQRRKGESPTLFHCDQGIQYRSEQFQQILAFYQITLA</sequence>
<dbReference type="PANTHER" id="PTHR46889:SF4">
    <property type="entry name" value="TRANSPOSASE INSO FOR INSERTION SEQUENCE ELEMENT IS911B-RELATED"/>
    <property type="match status" value="1"/>
</dbReference>
<dbReference type="RefSeq" id="WP_187754849.1">
    <property type="nucleotide sequence ID" value="NZ_JABURY010000006.1"/>
</dbReference>
<dbReference type="InterPro" id="IPR036397">
    <property type="entry name" value="RNaseH_sf"/>
</dbReference>
<dbReference type="InterPro" id="IPR001584">
    <property type="entry name" value="Integrase_cat-core"/>
</dbReference>
<comment type="caution">
    <text evidence="2">The sequence shown here is derived from an EMBL/GenBank/DDBJ whole genome shotgun (WGS) entry which is preliminary data.</text>
</comment>
<dbReference type="PANTHER" id="PTHR46889">
    <property type="entry name" value="TRANSPOSASE INSF FOR INSERTION SEQUENCE IS3B-RELATED"/>
    <property type="match status" value="1"/>
</dbReference>
<organism evidence="2 3">
    <name type="scientific">Frischella japonica</name>
    <dbReference type="NCBI Taxonomy" id="2741544"/>
    <lineage>
        <taxon>Bacteria</taxon>
        <taxon>Pseudomonadati</taxon>
        <taxon>Pseudomonadota</taxon>
        <taxon>Gammaproteobacteria</taxon>
        <taxon>Orbales</taxon>
        <taxon>Orbaceae</taxon>
        <taxon>Frischella</taxon>
    </lineage>
</organism>
<reference evidence="2 3" key="1">
    <citation type="submission" date="2020-06" db="EMBL/GenBank/DDBJ databases">
        <title>Frischella cerana isolated from Apis cerana gut homogenate.</title>
        <authorList>
            <person name="Wolter L.A."/>
            <person name="Suenami S."/>
            <person name="Miyazaki R."/>
        </authorList>
    </citation>
    <scope>NUCLEOTIDE SEQUENCE [LARGE SCALE GENOMIC DNA]</scope>
    <source>
        <strain evidence="2 3">Ac13</strain>
    </source>
</reference>
<dbReference type="InterPro" id="IPR012337">
    <property type="entry name" value="RNaseH-like_sf"/>
</dbReference>
<dbReference type="Gene3D" id="3.30.420.10">
    <property type="entry name" value="Ribonuclease H-like superfamily/Ribonuclease H"/>
    <property type="match status" value="1"/>
</dbReference>
<dbReference type="InterPro" id="IPR050900">
    <property type="entry name" value="Transposase_IS3/IS150/IS904"/>
</dbReference>